<sequence>MVAEMLLPLIPGIGAWPEHMVVRKARAAERPGKNRFLPGRWVEPESVRALDIHSQVLSCLCESL</sequence>
<evidence type="ECO:0000313" key="1">
    <source>
        <dbReference type="EMBL" id="CAB3774107.1"/>
    </source>
</evidence>
<dbReference type="AlphaFoldDB" id="A0A6J5F9G6"/>
<name>A0A6J5F9G6_9BURK</name>
<proteinExistence type="predicted"/>
<protein>
    <submittedName>
        <fullName evidence="1">Uncharacterized protein</fullName>
    </submittedName>
</protein>
<dbReference type="EMBL" id="CADIKH010000096">
    <property type="protein sequence ID" value="CAB3774107.1"/>
    <property type="molecule type" value="Genomic_DNA"/>
</dbReference>
<evidence type="ECO:0000313" key="2">
    <source>
        <dbReference type="Proteomes" id="UP000494363"/>
    </source>
</evidence>
<keyword evidence="2" id="KW-1185">Reference proteome</keyword>
<gene>
    <name evidence="1" type="ORF">LMG29542_07586</name>
</gene>
<accession>A0A6J5F9G6</accession>
<reference evidence="1 2" key="1">
    <citation type="submission" date="2020-04" db="EMBL/GenBank/DDBJ databases">
        <authorList>
            <person name="De Canck E."/>
        </authorList>
    </citation>
    <scope>NUCLEOTIDE SEQUENCE [LARGE SCALE GENOMIC DNA]</scope>
    <source>
        <strain evidence="1 2">LMG 29542</strain>
    </source>
</reference>
<organism evidence="1 2">
    <name type="scientific">Paraburkholderia humisilvae</name>
    <dbReference type="NCBI Taxonomy" id="627669"/>
    <lineage>
        <taxon>Bacteria</taxon>
        <taxon>Pseudomonadati</taxon>
        <taxon>Pseudomonadota</taxon>
        <taxon>Betaproteobacteria</taxon>
        <taxon>Burkholderiales</taxon>
        <taxon>Burkholderiaceae</taxon>
        <taxon>Paraburkholderia</taxon>
    </lineage>
</organism>
<dbReference type="Proteomes" id="UP000494363">
    <property type="component" value="Unassembled WGS sequence"/>
</dbReference>